<evidence type="ECO:0000313" key="4">
    <source>
        <dbReference type="Proteomes" id="UP000504724"/>
    </source>
</evidence>
<dbReference type="KEGG" id="txa:HQN79_03440"/>
<gene>
    <name evidence="3" type="ORF">HQN79_03440</name>
</gene>
<sequence>MSKLIGQQKEQQAEHWLQAQDINILERNFRCDRFKKGEIDLIGIEKDRRTLIFFEVKYRKNCDFGHPLEFITSGQQTRIRRCAEVFLQKHPQYQTCDCRFDVISYTADDAPEWIKNAF</sequence>
<dbReference type="CDD" id="cd20736">
    <property type="entry name" value="PoNe_Nuclease"/>
    <property type="match status" value="1"/>
</dbReference>
<dbReference type="SUPFAM" id="SSF52980">
    <property type="entry name" value="Restriction endonuclease-like"/>
    <property type="match status" value="1"/>
</dbReference>
<dbReference type="InterPro" id="IPR011335">
    <property type="entry name" value="Restrct_endonuc-II-like"/>
</dbReference>
<reference evidence="3 4" key="1">
    <citation type="submission" date="2020-05" db="EMBL/GenBank/DDBJ databases">
        <title>Thiomicrorhabdus sediminis sp.nov. and Thiomicrorhabdus xiamenensis sp.nov., novel sulfur-oxidizing bacteria isolated from coastal sediment.</title>
        <authorList>
            <person name="Liu X."/>
        </authorList>
    </citation>
    <scope>NUCLEOTIDE SEQUENCE [LARGE SCALE GENOMIC DNA]</scope>
    <source>
        <strain evidence="3 4">G2</strain>
    </source>
</reference>
<dbReference type="AlphaFoldDB" id="A0A7D4P694"/>
<name>A0A7D4P694_9GAMM</name>
<dbReference type="PANTHER" id="PTHR34039:SF1">
    <property type="entry name" value="UPF0102 PROTEIN YRAN"/>
    <property type="match status" value="1"/>
</dbReference>
<protein>
    <recommendedName>
        <fullName evidence="2">UPF0102 protein HQN79_03440</fullName>
    </recommendedName>
</protein>
<evidence type="ECO:0000256" key="2">
    <source>
        <dbReference type="HAMAP-Rule" id="MF_00048"/>
    </source>
</evidence>
<dbReference type="NCBIfam" id="NF009150">
    <property type="entry name" value="PRK12497.1-3"/>
    <property type="match status" value="1"/>
</dbReference>
<dbReference type="Gene3D" id="3.40.1350.10">
    <property type="match status" value="1"/>
</dbReference>
<dbReference type="EMBL" id="CP054020">
    <property type="protein sequence ID" value="QKI90275.1"/>
    <property type="molecule type" value="Genomic_DNA"/>
</dbReference>
<dbReference type="HAMAP" id="MF_00048">
    <property type="entry name" value="UPF0102"/>
    <property type="match status" value="1"/>
</dbReference>
<dbReference type="Proteomes" id="UP000504724">
    <property type="component" value="Chromosome"/>
</dbReference>
<dbReference type="NCBIfam" id="TIGR00252">
    <property type="entry name" value="YraN family protein"/>
    <property type="match status" value="1"/>
</dbReference>
<dbReference type="InterPro" id="IPR011856">
    <property type="entry name" value="tRNA_endonuc-like_dom_sf"/>
</dbReference>
<evidence type="ECO:0000256" key="1">
    <source>
        <dbReference type="ARBA" id="ARBA00006738"/>
    </source>
</evidence>
<proteinExistence type="inferred from homology"/>
<dbReference type="InterPro" id="IPR003509">
    <property type="entry name" value="UPF0102_YraN-like"/>
</dbReference>
<comment type="similarity">
    <text evidence="1 2">Belongs to the UPF0102 family.</text>
</comment>
<dbReference type="GO" id="GO:0003676">
    <property type="term" value="F:nucleic acid binding"/>
    <property type="evidence" value="ECO:0007669"/>
    <property type="project" value="InterPro"/>
</dbReference>
<dbReference type="PANTHER" id="PTHR34039">
    <property type="entry name" value="UPF0102 PROTEIN YRAN"/>
    <property type="match status" value="1"/>
</dbReference>
<evidence type="ECO:0000313" key="3">
    <source>
        <dbReference type="EMBL" id="QKI90275.1"/>
    </source>
</evidence>
<accession>A0A7D4P694</accession>
<keyword evidence="4" id="KW-1185">Reference proteome</keyword>
<organism evidence="3 4">
    <name type="scientific">Thiomicrorhabdus xiamenensis</name>
    <dbReference type="NCBI Taxonomy" id="2739063"/>
    <lineage>
        <taxon>Bacteria</taxon>
        <taxon>Pseudomonadati</taxon>
        <taxon>Pseudomonadota</taxon>
        <taxon>Gammaproteobacteria</taxon>
        <taxon>Thiotrichales</taxon>
        <taxon>Piscirickettsiaceae</taxon>
        <taxon>Thiomicrorhabdus</taxon>
    </lineage>
</organism>
<dbReference type="Pfam" id="PF02021">
    <property type="entry name" value="UPF0102"/>
    <property type="match status" value="1"/>
</dbReference>